<dbReference type="AlphaFoldDB" id="A0A3A9WQZ8"/>
<evidence type="ECO:0000313" key="5">
    <source>
        <dbReference type="Proteomes" id="UP000275024"/>
    </source>
</evidence>
<comment type="caution">
    <text evidence="2">The sequence shown here is derived from an EMBL/GenBank/DDBJ whole genome shotgun (WGS) entry which is preliminary data.</text>
</comment>
<dbReference type="Proteomes" id="UP000275024">
    <property type="component" value="Unassembled WGS sequence"/>
</dbReference>
<reference evidence="4 5" key="1">
    <citation type="submission" date="2018-09" db="EMBL/GenBank/DDBJ databases">
        <title>Streptomyces sp. nov. DS1-2, an endophytic actinomycete isolated from roots of Dendrobium scabrilingue.</title>
        <authorList>
            <person name="Kuncharoen N."/>
            <person name="Kudo T."/>
            <person name="Ohkuma M."/>
            <person name="Yuki M."/>
            <person name="Tanasupawat S."/>
        </authorList>
    </citation>
    <scope>NUCLEOTIDE SEQUENCE [LARGE SCALE GENOMIC DNA]</scope>
    <source>
        <strain evidence="2 5">AZ1-7</strain>
        <strain evidence="3 4">DS1-2</strain>
    </source>
</reference>
<proteinExistence type="predicted"/>
<dbReference type="EMBL" id="RBDX01000006">
    <property type="protein sequence ID" value="RKN10186.1"/>
    <property type="molecule type" value="Genomic_DNA"/>
</dbReference>
<evidence type="ECO:0000313" key="2">
    <source>
        <dbReference type="EMBL" id="RKN10186.1"/>
    </source>
</evidence>
<dbReference type="OrthoDB" id="4252872at2"/>
<organism evidence="2 5">
    <name type="scientific">Streptomyces radicis</name>
    <dbReference type="NCBI Taxonomy" id="1750517"/>
    <lineage>
        <taxon>Bacteria</taxon>
        <taxon>Bacillati</taxon>
        <taxon>Actinomycetota</taxon>
        <taxon>Actinomycetes</taxon>
        <taxon>Kitasatosporales</taxon>
        <taxon>Streptomycetaceae</taxon>
        <taxon>Streptomyces</taxon>
    </lineage>
</organism>
<evidence type="ECO:0000313" key="4">
    <source>
        <dbReference type="Proteomes" id="UP000268652"/>
    </source>
</evidence>
<feature type="chain" id="PRO_5017428106" evidence="1">
    <location>
        <begin position="36"/>
        <end position="235"/>
    </location>
</feature>
<name>A0A3A9WQZ8_9ACTN</name>
<dbReference type="Proteomes" id="UP000268652">
    <property type="component" value="Unassembled WGS sequence"/>
</dbReference>
<dbReference type="RefSeq" id="WP_120696863.1">
    <property type="nucleotide sequence ID" value="NZ_RBDX01000006.1"/>
</dbReference>
<evidence type="ECO:0000256" key="1">
    <source>
        <dbReference type="SAM" id="SignalP"/>
    </source>
</evidence>
<keyword evidence="4" id="KW-1185">Reference proteome</keyword>
<evidence type="ECO:0000313" key="3">
    <source>
        <dbReference type="EMBL" id="RKN24528.1"/>
    </source>
</evidence>
<feature type="signal peptide" evidence="1">
    <location>
        <begin position="1"/>
        <end position="35"/>
    </location>
</feature>
<keyword evidence="1" id="KW-0732">Signal</keyword>
<accession>A0A3A9WQZ8</accession>
<sequence length="235" mass="25263">MAKSSLAHRARRRPVRPVSAALFTLLVLVPSAACALAEGGPSAEELRARATSAPTEEERAGAERRVRDEIARVAERLPGLRPYSVVTTDSCLRGPGYDWKAQEDSGREMTCSVTATAYYGWDEDIPALLDAVAAEFPEKEEVAAREARVWERLLASGGPYGPSLVTGLAWDIPGDRVAEPRPCPEESDHIVHARCAVEPGSDVVPLEEIRRAHRLVVAWSEGAGYLAVSAPDAAG</sequence>
<dbReference type="EMBL" id="RBDY01000006">
    <property type="protein sequence ID" value="RKN24528.1"/>
    <property type="molecule type" value="Genomic_DNA"/>
</dbReference>
<protein>
    <submittedName>
        <fullName evidence="2">Uncharacterized protein</fullName>
    </submittedName>
</protein>
<gene>
    <name evidence="3" type="ORF">D7318_11740</name>
    <name evidence="2" type="ORF">D7319_10560</name>
</gene>